<feature type="transmembrane region" description="Helical" evidence="1">
    <location>
        <begin position="9"/>
        <end position="28"/>
    </location>
</feature>
<dbReference type="EMBL" id="FODV01000001">
    <property type="protein sequence ID" value="SEO22100.1"/>
    <property type="molecule type" value="Genomic_DNA"/>
</dbReference>
<evidence type="ECO:0000313" key="3">
    <source>
        <dbReference type="Proteomes" id="UP000199126"/>
    </source>
</evidence>
<protein>
    <submittedName>
        <fullName evidence="2">Uncharacterized protein</fullName>
    </submittedName>
</protein>
<keyword evidence="1" id="KW-0812">Transmembrane</keyword>
<evidence type="ECO:0000256" key="1">
    <source>
        <dbReference type="SAM" id="Phobius"/>
    </source>
</evidence>
<proteinExistence type="predicted"/>
<dbReference type="AlphaFoldDB" id="A0A1H8MXU3"/>
<keyword evidence="3" id="KW-1185">Reference proteome</keyword>
<name>A0A1H8MXU3_9EURY</name>
<gene>
    <name evidence="2" type="ORF">SAMN04487948_101167</name>
</gene>
<organism evidence="2 3">
    <name type="scientific">Halogranum amylolyticum</name>
    <dbReference type="NCBI Taxonomy" id="660520"/>
    <lineage>
        <taxon>Archaea</taxon>
        <taxon>Methanobacteriati</taxon>
        <taxon>Methanobacteriota</taxon>
        <taxon>Stenosarchaea group</taxon>
        <taxon>Halobacteria</taxon>
        <taxon>Halobacteriales</taxon>
        <taxon>Haloferacaceae</taxon>
    </lineage>
</organism>
<evidence type="ECO:0000313" key="2">
    <source>
        <dbReference type="EMBL" id="SEO22100.1"/>
    </source>
</evidence>
<keyword evidence="1" id="KW-0472">Membrane</keyword>
<sequence length="53" mass="6020">MLRNVAKKLGCLVVGYLAVYSLVHYYLFDSWPDVDTEWASHAWQLMGPSGSDE</sequence>
<accession>A0A1H8MXU3</accession>
<dbReference type="Proteomes" id="UP000199126">
    <property type="component" value="Unassembled WGS sequence"/>
</dbReference>
<dbReference type="RefSeq" id="WP_170864674.1">
    <property type="nucleotide sequence ID" value="NZ_FODV01000001.1"/>
</dbReference>
<keyword evidence="1" id="KW-1133">Transmembrane helix</keyword>
<reference evidence="3" key="1">
    <citation type="submission" date="2016-10" db="EMBL/GenBank/DDBJ databases">
        <authorList>
            <person name="Varghese N."/>
            <person name="Submissions S."/>
        </authorList>
    </citation>
    <scope>NUCLEOTIDE SEQUENCE [LARGE SCALE GENOMIC DNA]</scope>
    <source>
        <strain evidence="3">CGMCC 1.10121</strain>
    </source>
</reference>